<accession>Q1DF14</accession>
<proteinExistence type="predicted"/>
<feature type="region of interest" description="Disordered" evidence="1">
    <location>
        <begin position="24"/>
        <end position="52"/>
    </location>
</feature>
<dbReference type="GeneID" id="51987656"/>
<protein>
    <submittedName>
        <fullName evidence="2">Uncharacterized protein</fullName>
    </submittedName>
</protein>
<name>Q1DF14_MYXXD</name>
<dbReference type="EMBL" id="CP000113">
    <property type="protein sequence ID" value="ABF86623.1"/>
    <property type="molecule type" value="Genomic_DNA"/>
</dbReference>
<dbReference type="HOGENOM" id="CLU_3082153_0_0_7"/>
<organism evidence="2 3">
    <name type="scientific">Myxococcus xanthus (strain DK1622)</name>
    <dbReference type="NCBI Taxonomy" id="246197"/>
    <lineage>
        <taxon>Bacteria</taxon>
        <taxon>Pseudomonadati</taxon>
        <taxon>Myxococcota</taxon>
        <taxon>Myxococcia</taxon>
        <taxon>Myxococcales</taxon>
        <taxon>Cystobacterineae</taxon>
        <taxon>Myxococcaceae</taxon>
        <taxon>Myxococcus</taxon>
    </lineage>
</organism>
<dbReference type="Proteomes" id="UP000002402">
    <property type="component" value="Chromosome"/>
</dbReference>
<evidence type="ECO:0000256" key="1">
    <source>
        <dbReference type="SAM" id="MobiDB-lite"/>
    </source>
</evidence>
<dbReference type="KEGG" id="mxa:MXAN_0489"/>
<keyword evidence="3" id="KW-1185">Reference proteome</keyword>
<dbReference type="RefSeq" id="WP_011550622.1">
    <property type="nucleotide sequence ID" value="NC_008095.1"/>
</dbReference>
<dbReference type="AlphaFoldDB" id="Q1DF14"/>
<dbReference type="EnsemblBacteria" id="ABF86623">
    <property type="protein sequence ID" value="ABF86623"/>
    <property type="gene ID" value="MXAN_0489"/>
</dbReference>
<evidence type="ECO:0000313" key="3">
    <source>
        <dbReference type="Proteomes" id="UP000002402"/>
    </source>
</evidence>
<sequence>MSGLSSLSDVVLLERMLAAARRGRVPEGERRAFGAEARGPLREDVRSGRGAP</sequence>
<gene>
    <name evidence="2" type="ordered locus">MXAN_0489</name>
</gene>
<evidence type="ECO:0000313" key="2">
    <source>
        <dbReference type="EMBL" id="ABF86623.1"/>
    </source>
</evidence>
<reference evidence="2 3" key="1">
    <citation type="journal article" date="2006" name="Proc. Natl. Acad. Sci. U.S.A.">
        <title>Evolution of sensory complexity recorded in a myxobacterial genome.</title>
        <authorList>
            <person name="Goldman B.S."/>
            <person name="Nierman W.C."/>
            <person name="Kaiser D."/>
            <person name="Slater S.C."/>
            <person name="Durkin A.S."/>
            <person name="Eisen J.A."/>
            <person name="Ronning C.M."/>
            <person name="Barbazuk W.B."/>
            <person name="Blanchard M."/>
            <person name="Field C."/>
            <person name="Halling C."/>
            <person name="Hinkle G."/>
            <person name="Iartchuk O."/>
            <person name="Kim H.S."/>
            <person name="Mackenzie C."/>
            <person name="Madupu R."/>
            <person name="Miller N."/>
            <person name="Shvartsbeyn A."/>
            <person name="Sullivan S.A."/>
            <person name="Vaudin M."/>
            <person name="Wiegand R."/>
            <person name="Kaplan H.B."/>
        </authorList>
    </citation>
    <scope>NUCLEOTIDE SEQUENCE [LARGE SCALE GENOMIC DNA]</scope>
    <source>
        <strain evidence="3">DK1622</strain>
    </source>
</reference>